<dbReference type="EMBL" id="GISG01018190">
    <property type="protein sequence ID" value="MBA4617883.1"/>
    <property type="molecule type" value="Transcribed_RNA"/>
</dbReference>
<accession>A0A7C9CK79</accession>
<proteinExistence type="predicted"/>
<dbReference type="Pfam" id="PF12776">
    <property type="entry name" value="Myb_DNA-bind_3"/>
    <property type="match status" value="1"/>
</dbReference>
<dbReference type="PANTHER" id="PTHR31704:SF55">
    <property type="entry name" value="MYB_SANT-LIKE DNA-BINDING DOMAIN PROTEIN"/>
    <property type="match status" value="1"/>
</dbReference>
<dbReference type="InterPro" id="IPR024752">
    <property type="entry name" value="Myb/SANT-like_dom"/>
</dbReference>
<name>A0A7C9CK79_OPUST</name>
<feature type="domain" description="Myb/SANT-like" evidence="1">
    <location>
        <begin position="22"/>
        <end position="106"/>
    </location>
</feature>
<protein>
    <recommendedName>
        <fullName evidence="1">Myb/SANT-like domain-containing protein</fullName>
    </recommendedName>
</protein>
<organism evidence="2">
    <name type="scientific">Opuntia streptacantha</name>
    <name type="common">Prickly pear cactus</name>
    <name type="synonym">Opuntia cardona</name>
    <dbReference type="NCBI Taxonomy" id="393608"/>
    <lineage>
        <taxon>Eukaryota</taxon>
        <taxon>Viridiplantae</taxon>
        <taxon>Streptophyta</taxon>
        <taxon>Embryophyta</taxon>
        <taxon>Tracheophyta</taxon>
        <taxon>Spermatophyta</taxon>
        <taxon>Magnoliopsida</taxon>
        <taxon>eudicotyledons</taxon>
        <taxon>Gunneridae</taxon>
        <taxon>Pentapetalae</taxon>
        <taxon>Caryophyllales</taxon>
        <taxon>Cactineae</taxon>
        <taxon>Cactaceae</taxon>
        <taxon>Opuntioideae</taxon>
        <taxon>Opuntia</taxon>
    </lineage>
</organism>
<evidence type="ECO:0000313" key="2">
    <source>
        <dbReference type="EMBL" id="MBA4617883.1"/>
    </source>
</evidence>
<evidence type="ECO:0000259" key="1">
    <source>
        <dbReference type="Pfam" id="PF12776"/>
    </source>
</evidence>
<dbReference type="AlphaFoldDB" id="A0A7C9CK79"/>
<sequence length="125" mass="14455">MAPSKKGGKENSQEVEEIGRASWSKENIMIFCELCMELVDKSKGNNGGTISQRIRWKDIVPAFQNKTNLAWSREQLKHKYDGLKVRWALWKKLKGKEIGLGWDHEKGILAFLEVIRKFLIDLILL</sequence>
<reference evidence="2" key="1">
    <citation type="journal article" date="2013" name="J. Plant Res.">
        <title>Effect of fungi and light on seed germination of three Opuntia species from semiarid lands of central Mexico.</title>
        <authorList>
            <person name="Delgado-Sanchez P."/>
            <person name="Jimenez-Bremont J.F."/>
            <person name="Guerrero-Gonzalez Mde L."/>
            <person name="Flores J."/>
        </authorList>
    </citation>
    <scope>NUCLEOTIDE SEQUENCE</scope>
    <source>
        <tissue evidence="2">Cladode</tissue>
    </source>
</reference>
<reference evidence="2" key="2">
    <citation type="submission" date="2020-07" db="EMBL/GenBank/DDBJ databases">
        <authorList>
            <person name="Vera ALvarez R."/>
            <person name="Arias-Moreno D.M."/>
            <person name="Jimenez-Jacinto V."/>
            <person name="Jimenez-Bremont J.F."/>
            <person name="Swaminathan K."/>
            <person name="Moose S.P."/>
            <person name="Guerrero-Gonzalez M.L."/>
            <person name="Marino-Ramirez L."/>
            <person name="Landsman D."/>
            <person name="Rodriguez-Kessler M."/>
            <person name="Delgado-Sanchez P."/>
        </authorList>
    </citation>
    <scope>NUCLEOTIDE SEQUENCE</scope>
    <source>
        <tissue evidence="2">Cladode</tissue>
    </source>
</reference>
<dbReference type="PANTHER" id="PTHR31704">
    <property type="entry name" value="MYB/SANT-LIKE DNA-BINDING DOMAIN PROTEIN-RELATED"/>
    <property type="match status" value="1"/>
</dbReference>